<dbReference type="HOGENOM" id="CLU_921696_0_0_1"/>
<evidence type="ECO:0000313" key="3">
    <source>
        <dbReference type="Proteomes" id="UP000053257"/>
    </source>
</evidence>
<dbReference type="Proteomes" id="UP000053257">
    <property type="component" value="Unassembled WGS sequence"/>
</dbReference>
<dbReference type="EMBL" id="KN840563">
    <property type="protein sequence ID" value="KIP04775.1"/>
    <property type="molecule type" value="Genomic_DNA"/>
</dbReference>
<dbReference type="OrthoDB" id="2751170at2759"/>
<gene>
    <name evidence="2" type="ORF">PHLGIDRAFT_14991</name>
</gene>
<evidence type="ECO:0000313" key="2">
    <source>
        <dbReference type="EMBL" id="KIP04775.1"/>
    </source>
</evidence>
<name>A0A0C3S7L9_PHLG1</name>
<reference evidence="2 3" key="1">
    <citation type="journal article" date="2014" name="PLoS Genet.">
        <title>Analysis of the Phlebiopsis gigantea genome, transcriptome and secretome provides insight into its pioneer colonization strategies of wood.</title>
        <authorList>
            <person name="Hori C."/>
            <person name="Ishida T."/>
            <person name="Igarashi K."/>
            <person name="Samejima M."/>
            <person name="Suzuki H."/>
            <person name="Master E."/>
            <person name="Ferreira P."/>
            <person name="Ruiz-Duenas F.J."/>
            <person name="Held B."/>
            <person name="Canessa P."/>
            <person name="Larrondo L.F."/>
            <person name="Schmoll M."/>
            <person name="Druzhinina I.S."/>
            <person name="Kubicek C.P."/>
            <person name="Gaskell J.A."/>
            <person name="Kersten P."/>
            <person name="St John F."/>
            <person name="Glasner J."/>
            <person name="Sabat G."/>
            <person name="Splinter BonDurant S."/>
            <person name="Syed K."/>
            <person name="Yadav J."/>
            <person name="Mgbeahuruike A.C."/>
            <person name="Kovalchuk A."/>
            <person name="Asiegbu F.O."/>
            <person name="Lackner G."/>
            <person name="Hoffmeister D."/>
            <person name="Rencoret J."/>
            <person name="Gutierrez A."/>
            <person name="Sun H."/>
            <person name="Lindquist E."/>
            <person name="Barry K."/>
            <person name="Riley R."/>
            <person name="Grigoriev I.V."/>
            <person name="Henrissat B."/>
            <person name="Kues U."/>
            <person name="Berka R.M."/>
            <person name="Martinez A.T."/>
            <person name="Covert S.F."/>
            <person name="Blanchette R.A."/>
            <person name="Cullen D."/>
        </authorList>
    </citation>
    <scope>NUCLEOTIDE SEQUENCE [LARGE SCALE GENOMIC DNA]</scope>
    <source>
        <strain evidence="2 3">11061_1 CR5-6</strain>
    </source>
</reference>
<feature type="region of interest" description="Disordered" evidence="1">
    <location>
        <begin position="27"/>
        <end position="133"/>
    </location>
</feature>
<proteinExistence type="predicted"/>
<accession>A0A0C3S7L9</accession>
<feature type="compositionally biased region" description="Low complexity" evidence="1">
    <location>
        <begin position="116"/>
        <end position="129"/>
    </location>
</feature>
<keyword evidence="3" id="KW-1185">Reference proteome</keyword>
<sequence>MSNWLKQTLARWCETFKSVKEVDMTRPVRTASSPSPNRNILEDSHNLSIKDGAPIKSKKPSKSGSKLAMKAKKLVKKLKKDQKSKKHKAAAWPLRQRKKPEQYCVESNENREAKRSSSSASSDKATSNDGSIIDVDTAKPDAIDLTNNNDISCNKPVRAKLQGDTRKDLEFLFLNTVNITFKLPGAIPTIESLFMQWDKKTKDSIYKVYNSAIAKDVEKLNNYYVKLDNTCVYVLLMCRQEEQEATINASNLDVRNWVEYACNIAETATKKASTQHQKNAALESQKDVPKGASQLLVTTEST</sequence>
<dbReference type="AlphaFoldDB" id="A0A0C3S7L9"/>
<feature type="compositionally biased region" description="Basic residues" evidence="1">
    <location>
        <begin position="69"/>
        <end position="89"/>
    </location>
</feature>
<feature type="region of interest" description="Disordered" evidence="1">
    <location>
        <begin position="273"/>
        <end position="302"/>
    </location>
</feature>
<organism evidence="2 3">
    <name type="scientific">Phlebiopsis gigantea (strain 11061_1 CR5-6)</name>
    <name type="common">White-rot fungus</name>
    <name type="synonym">Peniophora gigantea</name>
    <dbReference type="NCBI Taxonomy" id="745531"/>
    <lineage>
        <taxon>Eukaryota</taxon>
        <taxon>Fungi</taxon>
        <taxon>Dikarya</taxon>
        <taxon>Basidiomycota</taxon>
        <taxon>Agaricomycotina</taxon>
        <taxon>Agaricomycetes</taxon>
        <taxon>Polyporales</taxon>
        <taxon>Phanerochaetaceae</taxon>
        <taxon>Phlebiopsis</taxon>
    </lineage>
</organism>
<evidence type="ECO:0000256" key="1">
    <source>
        <dbReference type="SAM" id="MobiDB-lite"/>
    </source>
</evidence>
<protein>
    <submittedName>
        <fullName evidence="2">Uncharacterized protein</fullName>
    </submittedName>
</protein>